<dbReference type="InterPro" id="IPR055170">
    <property type="entry name" value="GFO_IDH_MocA-like_dom"/>
</dbReference>
<dbReference type="GO" id="GO:0016491">
    <property type="term" value="F:oxidoreductase activity"/>
    <property type="evidence" value="ECO:0007669"/>
    <property type="project" value="UniProtKB-KW"/>
</dbReference>
<dbReference type="PANTHER" id="PTHR43818:SF11">
    <property type="entry name" value="BCDNA.GH03377"/>
    <property type="match status" value="1"/>
</dbReference>
<keyword evidence="1" id="KW-0560">Oxidoreductase</keyword>
<dbReference type="Pfam" id="PF01408">
    <property type="entry name" value="GFO_IDH_MocA"/>
    <property type="match status" value="1"/>
</dbReference>
<dbReference type="AlphaFoldDB" id="A0A3D9HTB8"/>
<proteinExistence type="predicted"/>
<dbReference type="PANTHER" id="PTHR43818">
    <property type="entry name" value="BCDNA.GH03377"/>
    <property type="match status" value="1"/>
</dbReference>
<dbReference type="Gene3D" id="3.40.50.720">
    <property type="entry name" value="NAD(P)-binding Rossmann-like Domain"/>
    <property type="match status" value="1"/>
</dbReference>
<dbReference type="SUPFAM" id="SSF51735">
    <property type="entry name" value="NAD(P)-binding Rossmann-fold domains"/>
    <property type="match status" value="1"/>
</dbReference>
<reference evidence="4 5" key="1">
    <citation type="submission" date="2018-07" db="EMBL/GenBank/DDBJ databases">
        <title>Genomic Encyclopedia of Type Strains, Phase III (KMG-III): the genomes of soil and plant-associated and newly described type strains.</title>
        <authorList>
            <person name="Whitman W."/>
        </authorList>
    </citation>
    <scope>NUCLEOTIDE SEQUENCE [LARGE SCALE GENOMIC DNA]</scope>
    <source>
        <strain evidence="4 5">CECT 8236</strain>
    </source>
</reference>
<dbReference type="InterPro" id="IPR000683">
    <property type="entry name" value="Gfo/Idh/MocA-like_OxRdtase_N"/>
</dbReference>
<dbReference type="Gene3D" id="3.30.360.10">
    <property type="entry name" value="Dihydrodipicolinate Reductase, domain 2"/>
    <property type="match status" value="1"/>
</dbReference>
<dbReference type="SUPFAM" id="SSF55347">
    <property type="entry name" value="Glyceraldehyde-3-phosphate dehydrogenase-like, C-terminal domain"/>
    <property type="match status" value="1"/>
</dbReference>
<evidence type="ECO:0000313" key="5">
    <source>
        <dbReference type="Proteomes" id="UP000256869"/>
    </source>
</evidence>
<dbReference type="InterPro" id="IPR036291">
    <property type="entry name" value="NAD(P)-bd_dom_sf"/>
</dbReference>
<dbReference type="Pfam" id="PF22725">
    <property type="entry name" value="GFO_IDH_MocA_C3"/>
    <property type="match status" value="1"/>
</dbReference>
<keyword evidence="5" id="KW-1185">Reference proteome</keyword>
<dbReference type="RefSeq" id="WP_115995737.1">
    <property type="nucleotide sequence ID" value="NZ_QRDY01000033.1"/>
</dbReference>
<comment type="caution">
    <text evidence="4">The sequence shown here is derived from an EMBL/GenBank/DDBJ whole genome shotgun (WGS) entry which is preliminary data.</text>
</comment>
<gene>
    <name evidence="4" type="ORF">DFP95_1339</name>
</gene>
<feature type="domain" description="GFO/IDH/MocA-like oxidoreductase" evidence="3">
    <location>
        <begin position="137"/>
        <end position="256"/>
    </location>
</feature>
<sequence>MSMNEDKIMNIALVGVGGMGESTRGSYAGIPGANVALLVDANEDVCRRAAEAMQVDRWSTSFEDALAPDIDIVDISTPNHYHAAQAIAALNAGKQVLIQKPLAPSVEEAERIVEAARRSGKQAGMYMSYFDNPLFYEIKDIIDQGLLGEVSSVRARAGANSADFVKPGNWRNSAEKTGGGALIQMALHPLNMVQWLVGRQVEQVTAFSHNRMSPLIGGDDVTVATCYLDGGILAAVEASYCSYEFTLSVYGTKGFITVSENTRVELVLGDAYEGSFIRYGKPRQVEHLSFPNLSVSRVRLDDNPHDQHATFVKAMQRGEPAPIPVDIGLRDLRIVKAIYRAAEERAIVDLRESVG</sequence>
<accession>A0A3D9HTB8</accession>
<dbReference type="Proteomes" id="UP000256869">
    <property type="component" value="Unassembled WGS sequence"/>
</dbReference>
<organism evidence="4 5">
    <name type="scientific">Cohnella lupini</name>
    <dbReference type="NCBI Taxonomy" id="1294267"/>
    <lineage>
        <taxon>Bacteria</taxon>
        <taxon>Bacillati</taxon>
        <taxon>Bacillota</taxon>
        <taxon>Bacilli</taxon>
        <taxon>Bacillales</taxon>
        <taxon>Paenibacillaceae</taxon>
        <taxon>Cohnella</taxon>
    </lineage>
</organism>
<protein>
    <submittedName>
        <fullName evidence="4">Putative dehydrogenase</fullName>
    </submittedName>
</protein>
<feature type="domain" description="Gfo/Idh/MocA-like oxidoreductase N-terminal" evidence="2">
    <location>
        <begin position="9"/>
        <end position="124"/>
    </location>
</feature>
<evidence type="ECO:0000259" key="3">
    <source>
        <dbReference type="Pfam" id="PF22725"/>
    </source>
</evidence>
<dbReference type="InterPro" id="IPR050463">
    <property type="entry name" value="Gfo/Idh/MocA_oxidrdct_glycsds"/>
</dbReference>
<evidence type="ECO:0000259" key="2">
    <source>
        <dbReference type="Pfam" id="PF01408"/>
    </source>
</evidence>
<dbReference type="GO" id="GO:0000166">
    <property type="term" value="F:nucleotide binding"/>
    <property type="evidence" value="ECO:0007669"/>
    <property type="project" value="InterPro"/>
</dbReference>
<name>A0A3D9HTB8_9BACL</name>
<evidence type="ECO:0000313" key="4">
    <source>
        <dbReference type="EMBL" id="RED52611.1"/>
    </source>
</evidence>
<dbReference type="EMBL" id="QRDY01000033">
    <property type="protein sequence ID" value="RED52611.1"/>
    <property type="molecule type" value="Genomic_DNA"/>
</dbReference>
<dbReference type="OrthoDB" id="9815825at2"/>
<evidence type="ECO:0000256" key="1">
    <source>
        <dbReference type="ARBA" id="ARBA00023002"/>
    </source>
</evidence>